<sequence>MHSDDLDILDIEKKIERGKRLTHEDGVRLFACPDIARIGALADRVRQEKCGDIVYYNVNCHVNLTNICTAHCKFCAFGRDAEDQGAYEMSVDEAVAHVADAMRDPHLAGLHVVSGLHPDWTFDDYLLRLAALHKAFPSLYLKGFTGVEITHFAKTSGLSVKEVLLRLRDAGLQSIAGGGAEILTDRVRGELCPNKATADEWLAVAHTAHELGIKTNASMLYGHIETIEERVTHMLRLRDLQDETGGFQTFIPFPFLPSNTELGQKVKQTSMWDDLRTIAISRLMLDNFCNIKAYWVMLTVPVAQVALCFGANDIDGTVHKETILHDAGAKSPRALSEDHIIRVIREIGRTPAACDSNFNIIETY</sequence>
<evidence type="ECO:0000256" key="3">
    <source>
        <dbReference type="ARBA" id="ARBA00022723"/>
    </source>
</evidence>
<evidence type="ECO:0000256" key="4">
    <source>
        <dbReference type="ARBA" id="ARBA00023004"/>
    </source>
</evidence>
<comment type="function">
    <text evidence="6">Radical SAM enzyme that catalyzes the addition of the adenosyl radical to the double bond of 3-[(1-carboxyvinyl)oxy]benzoate, leading to aminodeoxyfutalosine (AFL), a key intermediate in the formation of menaquinone (MK, vitamin K2) from chorismate.</text>
</comment>
<feature type="binding site" evidence="6 7">
    <location>
        <position position="72"/>
    </location>
    <ligand>
        <name>[4Fe-4S] cluster</name>
        <dbReference type="ChEBI" id="CHEBI:49883"/>
        <note>4Fe-4S-S-AdoMet</note>
    </ligand>
</feature>
<reference evidence="10 11" key="1">
    <citation type="submission" date="2010-08" db="EMBL/GenBank/DDBJ databases">
        <authorList>
            <person name="Weinstock G."/>
            <person name="Sodergren E."/>
            <person name="Clifton S."/>
            <person name="Fulton L."/>
            <person name="Fulton B."/>
            <person name="Courtney L."/>
            <person name="Fronick C."/>
            <person name="Harrison M."/>
            <person name="Strong C."/>
            <person name="Farmer C."/>
            <person name="Delahaunty K."/>
            <person name="Markovic C."/>
            <person name="Hall O."/>
            <person name="Minx P."/>
            <person name="Tomlinson C."/>
            <person name="Mitreva M."/>
            <person name="Hou S."/>
            <person name="Chen J."/>
            <person name="Wollam A."/>
            <person name="Pepin K.H."/>
            <person name="Johnson M."/>
            <person name="Bhonagiri V."/>
            <person name="Zhang X."/>
            <person name="Suruliraj S."/>
            <person name="Warren W."/>
            <person name="Chinwalla A."/>
            <person name="Mardis E.R."/>
            <person name="Wilson R.K."/>
        </authorList>
    </citation>
    <scope>NUCLEOTIDE SEQUENCE [LARGE SCALE GENOMIC DNA]</scope>
    <source>
        <strain evidence="10 11">F0399</strain>
    </source>
</reference>
<evidence type="ECO:0000256" key="8">
    <source>
        <dbReference type="PIRSR" id="PIRSR004762-2"/>
    </source>
</evidence>
<dbReference type="PANTHER" id="PTHR43076">
    <property type="entry name" value="FO SYNTHASE (COFH)"/>
    <property type="match status" value="1"/>
</dbReference>
<dbReference type="InterPro" id="IPR058240">
    <property type="entry name" value="rSAM_sf"/>
</dbReference>
<comment type="pathway">
    <text evidence="6">Quinol/quinone metabolism; menaquinone biosynthesis.</text>
</comment>
<dbReference type="GO" id="GO:0102573">
    <property type="term" value="F:aminodeoxyfutalosine synthase activity"/>
    <property type="evidence" value="ECO:0007669"/>
    <property type="project" value="UniProtKB-EC"/>
</dbReference>
<dbReference type="EMBL" id="AECV01000013">
    <property type="protein sequence ID" value="EFW30022.1"/>
    <property type="molecule type" value="Genomic_DNA"/>
</dbReference>
<dbReference type="NCBIfam" id="TIGR00423">
    <property type="entry name" value="CofH family radical SAM protein"/>
    <property type="match status" value="1"/>
</dbReference>
<dbReference type="SFLD" id="SFLDF00343">
    <property type="entry name" value="aminofutalosine_synthase_(mqnE"/>
    <property type="match status" value="1"/>
</dbReference>
<gene>
    <name evidence="6" type="primary">mqnE</name>
    <name evidence="10" type="ORF">HMPREF9555_00774</name>
</gene>
<feature type="binding site" evidence="6 7">
    <location>
        <position position="75"/>
    </location>
    <ligand>
        <name>[4Fe-4S] cluster</name>
        <dbReference type="ChEBI" id="CHEBI:49883"/>
        <note>4Fe-4S-S-AdoMet</note>
    </ligand>
</feature>
<dbReference type="Proteomes" id="UP000004633">
    <property type="component" value="Unassembled WGS sequence"/>
</dbReference>
<dbReference type="RefSeq" id="WP_009349451.1">
    <property type="nucleotide sequence ID" value="NZ_GL638136.1"/>
</dbReference>
<dbReference type="PANTHER" id="PTHR43076:SF7">
    <property type="entry name" value="AMINODEOXYFUTALOSINE SYNTHASE"/>
    <property type="match status" value="1"/>
</dbReference>
<feature type="binding site" evidence="6 7">
    <location>
        <position position="68"/>
    </location>
    <ligand>
        <name>[4Fe-4S] cluster</name>
        <dbReference type="ChEBI" id="CHEBI:49883"/>
        <note>4Fe-4S-S-AdoMet</note>
    </ligand>
</feature>
<feature type="domain" description="Radical SAM core" evidence="9">
    <location>
        <begin position="54"/>
        <end position="286"/>
    </location>
</feature>
<keyword evidence="2 6" id="KW-0949">S-adenosyl-L-methionine</keyword>
<dbReference type="SMART" id="SM00729">
    <property type="entry name" value="Elp3"/>
    <property type="match status" value="1"/>
</dbReference>
<dbReference type="Gene3D" id="3.20.20.70">
    <property type="entry name" value="Aldolase class I"/>
    <property type="match status" value="1"/>
</dbReference>
<comment type="similarity">
    <text evidence="6">Belongs to the radical SAM superfamily. MqnE family.</text>
</comment>
<dbReference type="NCBIfam" id="TIGR03700">
    <property type="entry name" value="mena_SCO4494"/>
    <property type="match status" value="1"/>
</dbReference>
<dbReference type="SFLD" id="SFLDS00029">
    <property type="entry name" value="Radical_SAM"/>
    <property type="match status" value="1"/>
</dbReference>
<dbReference type="SFLD" id="SFLDG01389">
    <property type="entry name" value="menaquinone_synthsis_involved"/>
    <property type="match status" value="1"/>
</dbReference>
<comment type="cofactor">
    <cofactor evidence="6 7">
        <name>[4Fe-4S] cluster</name>
        <dbReference type="ChEBI" id="CHEBI:49883"/>
    </cofactor>
    <text evidence="6 7">Binds 1 [4Fe-4S] cluster. The cluster is coordinated with 3 cysteines and an exchangeable S-adenosyl-L-methionine.</text>
</comment>
<evidence type="ECO:0000256" key="6">
    <source>
        <dbReference type="HAMAP-Rule" id="MF_00993"/>
    </source>
</evidence>
<dbReference type="HAMAP" id="MF_00993">
    <property type="entry name" value="MqnE"/>
    <property type="match status" value="1"/>
</dbReference>
<evidence type="ECO:0000259" key="9">
    <source>
        <dbReference type="PROSITE" id="PS51918"/>
    </source>
</evidence>
<dbReference type="SUPFAM" id="SSF102114">
    <property type="entry name" value="Radical SAM enzymes"/>
    <property type="match status" value="1"/>
</dbReference>
<name>E7N1C1_9FIRM</name>
<dbReference type="Pfam" id="PF04055">
    <property type="entry name" value="Radical_SAM"/>
    <property type="match status" value="1"/>
</dbReference>
<keyword evidence="5 6" id="KW-0411">Iron-sulfur</keyword>
<feature type="binding site" evidence="8">
    <location>
        <position position="181"/>
    </location>
    <ligand>
        <name>S-adenosyl-L-methionine</name>
        <dbReference type="ChEBI" id="CHEBI:59789"/>
    </ligand>
</feature>
<dbReference type="STRING" id="749551.HMPREF9555_00774"/>
<dbReference type="UniPathway" id="UPA00079"/>
<keyword evidence="6" id="KW-0474">Menaquinone biosynthesis</keyword>
<proteinExistence type="inferred from homology"/>
<dbReference type="GO" id="GO:0044689">
    <property type="term" value="F:7,8-didemethyl-8-hydroxy-5-deazariboflavin synthase activity"/>
    <property type="evidence" value="ECO:0007669"/>
    <property type="project" value="TreeGrafter"/>
</dbReference>
<dbReference type="GO" id="GO:0009234">
    <property type="term" value="P:menaquinone biosynthetic process"/>
    <property type="evidence" value="ECO:0007669"/>
    <property type="project" value="UniProtKB-UniRule"/>
</dbReference>
<dbReference type="AlphaFoldDB" id="E7N1C1"/>
<dbReference type="PIRSF" id="PIRSF004762">
    <property type="entry name" value="CHP00423"/>
    <property type="match status" value="1"/>
</dbReference>
<dbReference type="InterPro" id="IPR007197">
    <property type="entry name" value="rSAM"/>
</dbReference>
<evidence type="ECO:0000256" key="7">
    <source>
        <dbReference type="PIRSR" id="PIRSR004762-1"/>
    </source>
</evidence>
<keyword evidence="1 6" id="KW-0004">4Fe-4S</keyword>
<dbReference type="InterPro" id="IPR045567">
    <property type="entry name" value="CofH/MnqC-like_C"/>
</dbReference>
<comment type="caution">
    <text evidence="10">The sequence shown here is derived from an EMBL/GenBank/DDBJ whole genome shotgun (WGS) entry which is preliminary data.</text>
</comment>
<evidence type="ECO:0000256" key="5">
    <source>
        <dbReference type="ARBA" id="ARBA00023014"/>
    </source>
</evidence>
<dbReference type="GO" id="GO:0051539">
    <property type="term" value="F:4 iron, 4 sulfur cluster binding"/>
    <property type="evidence" value="ECO:0007669"/>
    <property type="project" value="UniProtKB-KW"/>
</dbReference>
<protein>
    <recommendedName>
        <fullName evidence="6">Aminodeoxyfutalosine synthase</fullName>
        <shortName evidence="6">AFL synthase</shortName>
        <shortName evidence="6">Aminofutalosine synthase</shortName>
        <ecNumber evidence="6">2.5.1.120</ecNumber>
    </recommendedName>
    <alternativeName>
        <fullName evidence="6">Menaquinone biosynthetic enzyme MqnE</fullName>
    </alternativeName>
</protein>
<accession>E7N1C1</accession>
<evidence type="ECO:0000313" key="10">
    <source>
        <dbReference type="EMBL" id="EFW30022.1"/>
    </source>
</evidence>
<dbReference type="HOGENOM" id="CLU_040406_1_0_9"/>
<dbReference type="InterPro" id="IPR022432">
    <property type="entry name" value="MqnE"/>
</dbReference>
<evidence type="ECO:0000256" key="1">
    <source>
        <dbReference type="ARBA" id="ARBA00022485"/>
    </source>
</evidence>
<keyword evidence="3 6" id="KW-0479">Metal-binding</keyword>
<dbReference type="InterPro" id="IPR006638">
    <property type="entry name" value="Elp3/MiaA/NifB-like_rSAM"/>
</dbReference>
<dbReference type="InterPro" id="IPR034405">
    <property type="entry name" value="F420"/>
</dbReference>
<dbReference type="CDD" id="cd01335">
    <property type="entry name" value="Radical_SAM"/>
    <property type="match status" value="1"/>
</dbReference>
<keyword evidence="6" id="KW-0808">Transferase</keyword>
<dbReference type="Pfam" id="PF19288">
    <property type="entry name" value="CofH_C"/>
    <property type="match status" value="1"/>
</dbReference>
<keyword evidence="11" id="KW-1185">Reference proteome</keyword>
<dbReference type="InterPro" id="IPR013785">
    <property type="entry name" value="Aldolase_TIM"/>
</dbReference>
<dbReference type="EC" id="2.5.1.120" evidence="6"/>
<comment type="catalytic activity">
    <reaction evidence="6">
        <text>3-[(1-carboxyvinyl)-oxy]benzoate + S-adenosyl-L-methionine + H2O = 6-amino-6-deoxyfutalosine + hydrogencarbonate + L-methionine + H(+)</text>
        <dbReference type="Rhea" id="RHEA:33075"/>
        <dbReference type="ChEBI" id="CHEBI:15377"/>
        <dbReference type="ChEBI" id="CHEBI:15378"/>
        <dbReference type="ChEBI" id="CHEBI:17544"/>
        <dbReference type="ChEBI" id="CHEBI:57844"/>
        <dbReference type="ChEBI" id="CHEBI:59789"/>
        <dbReference type="ChEBI" id="CHEBI:64286"/>
        <dbReference type="ChEBI" id="CHEBI:76981"/>
        <dbReference type="EC" id="2.5.1.120"/>
    </reaction>
</comment>
<dbReference type="PROSITE" id="PS51918">
    <property type="entry name" value="RADICAL_SAM"/>
    <property type="match status" value="1"/>
</dbReference>
<keyword evidence="4 6" id="KW-0408">Iron</keyword>
<feature type="binding site" evidence="8">
    <location>
        <position position="74"/>
    </location>
    <ligand>
        <name>S-adenosyl-L-methionine</name>
        <dbReference type="ChEBI" id="CHEBI:59789"/>
    </ligand>
</feature>
<dbReference type="GO" id="GO:0005506">
    <property type="term" value="F:iron ion binding"/>
    <property type="evidence" value="ECO:0007669"/>
    <property type="project" value="UniProtKB-UniRule"/>
</dbReference>
<organism evidence="10 11">
    <name type="scientific">Selenomonas artemidis F0399</name>
    <dbReference type="NCBI Taxonomy" id="749551"/>
    <lineage>
        <taxon>Bacteria</taxon>
        <taxon>Bacillati</taxon>
        <taxon>Bacillota</taxon>
        <taxon>Negativicutes</taxon>
        <taxon>Selenomonadales</taxon>
        <taxon>Selenomonadaceae</taxon>
        <taxon>Selenomonas</taxon>
    </lineage>
</organism>
<dbReference type="SFLD" id="SFLDG01064">
    <property type="entry name" value="F420__menaquinone_cofactor_bio"/>
    <property type="match status" value="1"/>
</dbReference>
<evidence type="ECO:0000256" key="2">
    <source>
        <dbReference type="ARBA" id="ARBA00022691"/>
    </source>
</evidence>
<dbReference type="InterPro" id="IPR020050">
    <property type="entry name" value="FO_synthase_su2"/>
</dbReference>
<evidence type="ECO:0000313" key="11">
    <source>
        <dbReference type="Proteomes" id="UP000004633"/>
    </source>
</evidence>